<evidence type="ECO:0000313" key="2">
    <source>
        <dbReference type="EMBL" id="GGQ93116.1"/>
    </source>
</evidence>
<accession>A0A918BUU0</accession>
<reference evidence="2" key="1">
    <citation type="journal article" date="2014" name="Int. J. Syst. Evol. Microbiol.">
        <title>Complete genome sequence of Corynebacterium casei LMG S-19264T (=DSM 44701T), isolated from a smear-ripened cheese.</title>
        <authorList>
            <consortium name="US DOE Joint Genome Institute (JGI-PGF)"/>
            <person name="Walter F."/>
            <person name="Albersmeier A."/>
            <person name="Kalinowski J."/>
            <person name="Ruckert C."/>
        </authorList>
    </citation>
    <scope>NUCLEOTIDE SEQUENCE</scope>
    <source>
        <strain evidence="2">JCM 31311</strain>
    </source>
</reference>
<dbReference type="Proteomes" id="UP000603865">
    <property type="component" value="Unassembled WGS sequence"/>
</dbReference>
<feature type="transmembrane region" description="Helical" evidence="1">
    <location>
        <begin position="46"/>
        <end position="64"/>
    </location>
</feature>
<feature type="transmembrane region" description="Helical" evidence="1">
    <location>
        <begin position="20"/>
        <end position="39"/>
    </location>
</feature>
<organism evidence="2 3">
    <name type="scientific">Deinococcus ruber</name>
    <dbReference type="NCBI Taxonomy" id="1848197"/>
    <lineage>
        <taxon>Bacteria</taxon>
        <taxon>Thermotogati</taxon>
        <taxon>Deinococcota</taxon>
        <taxon>Deinococci</taxon>
        <taxon>Deinococcales</taxon>
        <taxon>Deinococcaceae</taxon>
        <taxon>Deinococcus</taxon>
    </lineage>
</organism>
<reference evidence="2" key="2">
    <citation type="submission" date="2020-09" db="EMBL/GenBank/DDBJ databases">
        <authorList>
            <person name="Sun Q."/>
            <person name="Ohkuma M."/>
        </authorList>
    </citation>
    <scope>NUCLEOTIDE SEQUENCE</scope>
    <source>
        <strain evidence="2">JCM 31311</strain>
    </source>
</reference>
<dbReference type="EMBL" id="BMQL01000001">
    <property type="protein sequence ID" value="GGQ93116.1"/>
    <property type="molecule type" value="Genomic_DNA"/>
</dbReference>
<feature type="transmembrane region" description="Helical" evidence="1">
    <location>
        <begin position="70"/>
        <end position="91"/>
    </location>
</feature>
<name>A0A918BUU0_9DEIO</name>
<proteinExistence type="predicted"/>
<dbReference type="SUPFAM" id="SSF82866">
    <property type="entry name" value="Multidrug efflux transporter AcrB transmembrane domain"/>
    <property type="match status" value="1"/>
</dbReference>
<feature type="transmembrane region" description="Helical" evidence="1">
    <location>
        <begin position="98"/>
        <end position="116"/>
    </location>
</feature>
<sequence>MSRPPATLSPLALQGRAQTQLALGVILVLSLAPTVADWVRGDMQGAGGRIVGAVLTALVLWQVYRGATWALYLTVALSVLGGLGLMLLSGLNGFKIQTLILFAVGAGFAVSGLALYSQQAIRAFLDGQRGLR</sequence>
<keyword evidence="1" id="KW-0812">Transmembrane</keyword>
<keyword evidence="1" id="KW-1133">Transmembrane helix</keyword>
<keyword evidence="3" id="KW-1185">Reference proteome</keyword>
<keyword evidence="1" id="KW-0472">Membrane</keyword>
<comment type="caution">
    <text evidence="2">The sequence shown here is derived from an EMBL/GenBank/DDBJ whole genome shotgun (WGS) entry which is preliminary data.</text>
</comment>
<protein>
    <submittedName>
        <fullName evidence="2">Uncharacterized protein</fullName>
    </submittedName>
</protein>
<dbReference type="AlphaFoldDB" id="A0A918BUU0"/>
<gene>
    <name evidence="2" type="ORF">GCM10008957_01350</name>
</gene>
<evidence type="ECO:0000256" key="1">
    <source>
        <dbReference type="SAM" id="Phobius"/>
    </source>
</evidence>
<dbReference type="RefSeq" id="WP_189087555.1">
    <property type="nucleotide sequence ID" value="NZ_BMQL01000001.1"/>
</dbReference>
<evidence type="ECO:0000313" key="3">
    <source>
        <dbReference type="Proteomes" id="UP000603865"/>
    </source>
</evidence>